<reference evidence="3" key="1">
    <citation type="submission" date="2019-08" db="EMBL/GenBank/DDBJ databases">
        <title>The improved chromosome-level genome for the pearl oyster Pinctada fucata martensii using PacBio sequencing and Hi-C.</title>
        <authorList>
            <person name="Zheng Z."/>
        </authorList>
    </citation>
    <scope>NUCLEOTIDE SEQUENCE</scope>
    <source>
        <strain evidence="3">ZZ-2019</strain>
        <tissue evidence="3">Adductor muscle</tissue>
    </source>
</reference>
<dbReference type="InterPro" id="IPR019197">
    <property type="entry name" value="Biotin-prot_ligase_N"/>
</dbReference>
<evidence type="ECO:0000256" key="1">
    <source>
        <dbReference type="SAM" id="MobiDB-lite"/>
    </source>
</evidence>
<dbReference type="SUPFAM" id="SSF52317">
    <property type="entry name" value="Class I glutamine amidotransferase-like"/>
    <property type="match status" value="1"/>
</dbReference>
<name>A0AA89C7W8_PINIB</name>
<dbReference type="EMBL" id="VSWD01000005">
    <property type="protein sequence ID" value="KAK3103158.1"/>
    <property type="molecule type" value="Genomic_DNA"/>
</dbReference>
<dbReference type="CDD" id="cd03144">
    <property type="entry name" value="GATase1_ScBLP_like"/>
    <property type="match status" value="1"/>
</dbReference>
<evidence type="ECO:0000313" key="3">
    <source>
        <dbReference type="EMBL" id="KAK3103158.1"/>
    </source>
</evidence>
<feature type="domain" description="Biotin-protein ligase N-terminal" evidence="2">
    <location>
        <begin position="313"/>
        <end position="395"/>
    </location>
</feature>
<feature type="domain" description="Biotin-protein ligase N-terminal" evidence="2">
    <location>
        <begin position="9"/>
        <end position="184"/>
    </location>
</feature>
<dbReference type="Proteomes" id="UP001186944">
    <property type="component" value="Unassembled WGS sequence"/>
</dbReference>
<dbReference type="Pfam" id="PF09825">
    <property type="entry name" value="BPL_N"/>
    <property type="match status" value="2"/>
</dbReference>
<dbReference type="AlphaFoldDB" id="A0AA89C7W8"/>
<feature type="region of interest" description="Disordered" evidence="1">
    <location>
        <begin position="197"/>
        <end position="311"/>
    </location>
</feature>
<gene>
    <name evidence="3" type="ORF">FSP39_016880</name>
</gene>
<evidence type="ECO:0000259" key="2">
    <source>
        <dbReference type="Pfam" id="PF09825"/>
    </source>
</evidence>
<sequence length="395" mass="43920">MSGPLRQVVYIYCGEGACPKSTAVLKSALTKHLCAKSHQIQTITPGDTIEGSWRQTASAYVIGGGYDLGFIKCLGYEGTQQIKDYVHAGGSYLGICAGSYFACGGIEFDKGGELEVCGERQLKFYPGWCIGPVFGPYDYDTNSGARPAKLSCNFLHLFGSLKGFTRPFSKTIYGYFNGGGFFIPRLQDYTKIYDQTDTPHKKIKRSNDTSENPRGDDRDSLSENPEADGEREETQLNETHVLCLVSTMNSESHHENHKRKYNDQHGGKSHQNGEISPENREKSHIIERNRSHHTESETEANDQQNDTKTCDVSAPPGVTILAKYDDVYLNPAAIVRCNVGKGTAVLSAIHIEYDSASLDENDQYFRPVKEAIESYDKDQSDCFKQMLLYLGLYVS</sequence>
<dbReference type="InterPro" id="IPR029062">
    <property type="entry name" value="Class_I_gatase-like"/>
</dbReference>
<keyword evidence="4" id="KW-1185">Reference proteome</keyword>
<evidence type="ECO:0000313" key="4">
    <source>
        <dbReference type="Proteomes" id="UP001186944"/>
    </source>
</evidence>
<organism evidence="3 4">
    <name type="scientific">Pinctada imbricata</name>
    <name type="common">Atlantic pearl-oyster</name>
    <name type="synonym">Pinctada martensii</name>
    <dbReference type="NCBI Taxonomy" id="66713"/>
    <lineage>
        <taxon>Eukaryota</taxon>
        <taxon>Metazoa</taxon>
        <taxon>Spiralia</taxon>
        <taxon>Lophotrochozoa</taxon>
        <taxon>Mollusca</taxon>
        <taxon>Bivalvia</taxon>
        <taxon>Autobranchia</taxon>
        <taxon>Pteriomorphia</taxon>
        <taxon>Pterioida</taxon>
        <taxon>Pterioidea</taxon>
        <taxon>Pteriidae</taxon>
        <taxon>Pinctada</taxon>
    </lineage>
</organism>
<comment type="caution">
    <text evidence="3">The sequence shown here is derived from an EMBL/GenBank/DDBJ whole genome shotgun (WGS) entry which is preliminary data.</text>
</comment>
<proteinExistence type="predicted"/>
<feature type="compositionally biased region" description="Basic and acidic residues" evidence="1">
    <location>
        <begin position="197"/>
        <end position="221"/>
    </location>
</feature>
<protein>
    <recommendedName>
        <fullName evidence="2">Biotin-protein ligase N-terminal domain-containing protein</fullName>
    </recommendedName>
</protein>
<feature type="compositionally biased region" description="Basic and acidic residues" evidence="1">
    <location>
        <begin position="277"/>
        <end position="296"/>
    </location>
</feature>
<accession>A0AA89C7W8</accession>